<evidence type="ECO:0000256" key="3">
    <source>
        <dbReference type="ARBA" id="ARBA00023082"/>
    </source>
</evidence>
<dbReference type="RefSeq" id="WP_014679806.1">
    <property type="nucleotide sequence ID" value="NC_017770.1"/>
</dbReference>
<dbReference type="GO" id="GO:0016987">
    <property type="term" value="F:sigma factor activity"/>
    <property type="evidence" value="ECO:0007669"/>
    <property type="project" value="UniProtKB-KW"/>
</dbReference>
<keyword evidence="3" id="KW-0731">Sigma factor</keyword>
<dbReference type="InterPro" id="IPR013325">
    <property type="entry name" value="RNA_pol_sigma_r2"/>
</dbReference>
<gene>
    <name evidence="8" type="ordered locus">Solca_1504</name>
</gene>
<keyword evidence="5" id="KW-0472">Membrane</keyword>
<feature type="transmembrane region" description="Helical" evidence="5">
    <location>
        <begin position="174"/>
        <end position="193"/>
    </location>
</feature>
<dbReference type="InterPro" id="IPR014284">
    <property type="entry name" value="RNA_pol_sigma-70_dom"/>
</dbReference>
<keyword evidence="4" id="KW-0804">Transcription</keyword>
<evidence type="ECO:0000259" key="7">
    <source>
        <dbReference type="Pfam" id="PF08281"/>
    </source>
</evidence>
<dbReference type="PANTHER" id="PTHR43133:SF46">
    <property type="entry name" value="RNA POLYMERASE SIGMA-70 FACTOR ECF SUBFAMILY"/>
    <property type="match status" value="1"/>
</dbReference>
<feature type="domain" description="RNA polymerase sigma factor 70 region 4 type 2" evidence="7">
    <location>
        <begin position="118"/>
        <end position="168"/>
    </location>
</feature>
<dbReference type="Proteomes" id="UP000007590">
    <property type="component" value="Chromosome"/>
</dbReference>
<accession>H8KQG3</accession>
<dbReference type="GO" id="GO:0003677">
    <property type="term" value="F:DNA binding"/>
    <property type="evidence" value="ECO:0007669"/>
    <property type="project" value="InterPro"/>
</dbReference>
<proteinExistence type="inferred from homology"/>
<evidence type="ECO:0000256" key="2">
    <source>
        <dbReference type="ARBA" id="ARBA00023015"/>
    </source>
</evidence>
<dbReference type="InterPro" id="IPR007627">
    <property type="entry name" value="RNA_pol_sigma70_r2"/>
</dbReference>
<dbReference type="HOGENOM" id="CLU_047691_4_2_10"/>
<dbReference type="SUPFAM" id="SSF88946">
    <property type="entry name" value="Sigma2 domain of RNA polymerase sigma factors"/>
    <property type="match status" value="1"/>
</dbReference>
<dbReference type="OrthoDB" id="9150024at2"/>
<dbReference type="InterPro" id="IPR036388">
    <property type="entry name" value="WH-like_DNA-bd_sf"/>
</dbReference>
<evidence type="ECO:0000259" key="6">
    <source>
        <dbReference type="Pfam" id="PF04542"/>
    </source>
</evidence>
<organism evidence="8 9">
    <name type="scientific">Solitalea canadensis (strain ATCC 29591 / DSM 3403 / JCM 21819 / LMG 8368 / NBRC 15130 / NCIMB 12057 / USAM 9D)</name>
    <name type="common">Flexibacter canadensis</name>
    <dbReference type="NCBI Taxonomy" id="929556"/>
    <lineage>
        <taxon>Bacteria</taxon>
        <taxon>Pseudomonadati</taxon>
        <taxon>Bacteroidota</taxon>
        <taxon>Sphingobacteriia</taxon>
        <taxon>Sphingobacteriales</taxon>
        <taxon>Sphingobacteriaceae</taxon>
        <taxon>Solitalea</taxon>
    </lineage>
</organism>
<dbReference type="InterPro" id="IPR013249">
    <property type="entry name" value="RNA_pol_sigma70_r4_t2"/>
</dbReference>
<protein>
    <submittedName>
        <fullName evidence="8">RNA polymerase sigma factor, sigma-70 family</fullName>
    </submittedName>
</protein>
<evidence type="ECO:0000256" key="4">
    <source>
        <dbReference type="ARBA" id="ARBA00023163"/>
    </source>
</evidence>
<keyword evidence="5" id="KW-0812">Transmembrane</keyword>
<dbReference type="Gene3D" id="1.10.1740.10">
    <property type="match status" value="1"/>
</dbReference>
<evidence type="ECO:0000313" key="9">
    <source>
        <dbReference type="Proteomes" id="UP000007590"/>
    </source>
</evidence>
<evidence type="ECO:0000313" key="8">
    <source>
        <dbReference type="EMBL" id="AFD06579.1"/>
    </source>
</evidence>
<dbReference type="NCBIfam" id="TIGR02937">
    <property type="entry name" value="sigma70-ECF"/>
    <property type="match status" value="1"/>
</dbReference>
<dbReference type="InterPro" id="IPR039425">
    <property type="entry name" value="RNA_pol_sigma-70-like"/>
</dbReference>
<dbReference type="STRING" id="929556.Solca_1504"/>
<dbReference type="SUPFAM" id="SSF88659">
    <property type="entry name" value="Sigma3 and sigma4 domains of RNA polymerase sigma factors"/>
    <property type="match status" value="1"/>
</dbReference>
<dbReference type="Pfam" id="PF08281">
    <property type="entry name" value="Sigma70_r4_2"/>
    <property type="match status" value="1"/>
</dbReference>
<dbReference type="Gene3D" id="1.10.10.10">
    <property type="entry name" value="Winged helix-like DNA-binding domain superfamily/Winged helix DNA-binding domain"/>
    <property type="match status" value="1"/>
</dbReference>
<sequence length="196" mass="23390">MNSWNEFRNGSKEAFILLYKAHYKYLCAYGSRFSTDDELVEECVQQLFYELWDNREKQKEVQFVKTYLQTYLRRKIVRELAKLEKSESLHSDKFTELERERSFEEILINRQESESVKLKLEKAFNKLSPTQVELIRLRFYENLSNDEIAQLTGLSHSIIYNQISRALKIIKKQFITVTIITTLGILFLIITIMKLL</sequence>
<keyword evidence="5" id="KW-1133">Transmembrane helix</keyword>
<feature type="domain" description="RNA polymerase sigma-70 region 2" evidence="6">
    <location>
        <begin position="18"/>
        <end position="83"/>
    </location>
</feature>
<dbReference type="Pfam" id="PF04542">
    <property type="entry name" value="Sigma70_r2"/>
    <property type="match status" value="1"/>
</dbReference>
<comment type="similarity">
    <text evidence="1">Belongs to the sigma-70 factor family. ECF subfamily.</text>
</comment>
<dbReference type="KEGG" id="scn:Solca_1504"/>
<dbReference type="eggNOG" id="COG1595">
    <property type="taxonomic scope" value="Bacteria"/>
</dbReference>
<evidence type="ECO:0000256" key="5">
    <source>
        <dbReference type="SAM" id="Phobius"/>
    </source>
</evidence>
<name>H8KQG3_SOLCM</name>
<dbReference type="InterPro" id="IPR013324">
    <property type="entry name" value="RNA_pol_sigma_r3/r4-like"/>
</dbReference>
<keyword evidence="2" id="KW-0805">Transcription regulation</keyword>
<keyword evidence="9" id="KW-1185">Reference proteome</keyword>
<reference evidence="8" key="1">
    <citation type="submission" date="2012-02" db="EMBL/GenBank/DDBJ databases">
        <title>The complete genome of Solitalea canadensis DSM 3403.</title>
        <authorList>
            <consortium name="US DOE Joint Genome Institute (JGI-PGF)"/>
            <person name="Lucas S."/>
            <person name="Copeland A."/>
            <person name="Lapidus A."/>
            <person name="Glavina del Rio T."/>
            <person name="Dalin E."/>
            <person name="Tice H."/>
            <person name="Bruce D."/>
            <person name="Goodwin L."/>
            <person name="Pitluck S."/>
            <person name="Peters L."/>
            <person name="Ovchinnikova G."/>
            <person name="Lu M."/>
            <person name="Kyrpides N."/>
            <person name="Mavromatis K."/>
            <person name="Ivanova N."/>
            <person name="Brettin T."/>
            <person name="Detter J.C."/>
            <person name="Han C."/>
            <person name="Larimer F."/>
            <person name="Land M."/>
            <person name="Hauser L."/>
            <person name="Markowitz V."/>
            <person name="Cheng J.-F."/>
            <person name="Hugenholtz P."/>
            <person name="Woyke T."/>
            <person name="Wu D."/>
            <person name="Spring S."/>
            <person name="Schroeder M."/>
            <person name="Kopitz M."/>
            <person name="Brambilla E."/>
            <person name="Klenk H.-P."/>
            <person name="Eisen J.A."/>
        </authorList>
    </citation>
    <scope>NUCLEOTIDE SEQUENCE</scope>
    <source>
        <strain evidence="8">DSM 3403</strain>
    </source>
</reference>
<evidence type="ECO:0000256" key="1">
    <source>
        <dbReference type="ARBA" id="ARBA00010641"/>
    </source>
</evidence>
<dbReference type="AlphaFoldDB" id="H8KQG3"/>
<dbReference type="PANTHER" id="PTHR43133">
    <property type="entry name" value="RNA POLYMERASE ECF-TYPE SIGMA FACTO"/>
    <property type="match status" value="1"/>
</dbReference>
<dbReference type="GO" id="GO:0006352">
    <property type="term" value="P:DNA-templated transcription initiation"/>
    <property type="evidence" value="ECO:0007669"/>
    <property type="project" value="InterPro"/>
</dbReference>
<dbReference type="EMBL" id="CP003349">
    <property type="protein sequence ID" value="AFD06579.1"/>
    <property type="molecule type" value="Genomic_DNA"/>
</dbReference>